<protein>
    <recommendedName>
        <fullName evidence="4">Pyrrolo-quinoline quinone repeat domain-containing protein</fullName>
    </recommendedName>
</protein>
<dbReference type="Gene3D" id="2.140.10.10">
    <property type="entry name" value="Quinoprotein alcohol dehydrogenase-like superfamily"/>
    <property type="match status" value="1"/>
</dbReference>
<reference evidence="5" key="1">
    <citation type="submission" date="2018-05" db="EMBL/GenBank/DDBJ databases">
        <authorList>
            <person name="Lanie J.A."/>
            <person name="Ng W.-L."/>
            <person name="Kazmierczak K.M."/>
            <person name="Andrzejewski T.M."/>
            <person name="Davidsen T.M."/>
            <person name="Wayne K.J."/>
            <person name="Tettelin H."/>
            <person name="Glass J.I."/>
            <person name="Rusch D."/>
            <person name="Podicherti R."/>
            <person name="Tsui H.-C.T."/>
            <person name="Winkler M.E."/>
        </authorList>
    </citation>
    <scope>NUCLEOTIDE SEQUENCE</scope>
</reference>
<comment type="cofactor">
    <cofactor evidence="1">
        <name>pyrroloquinoline quinone</name>
        <dbReference type="ChEBI" id="CHEBI:58442"/>
    </cofactor>
</comment>
<dbReference type="SUPFAM" id="SSF50998">
    <property type="entry name" value="Quinoprotein alcohol dehydrogenase-like"/>
    <property type="match status" value="1"/>
</dbReference>
<dbReference type="EMBL" id="UINC01041625">
    <property type="protein sequence ID" value="SVB43157.1"/>
    <property type="molecule type" value="Genomic_DNA"/>
</dbReference>
<feature type="domain" description="Pyrrolo-quinoline quinone repeat" evidence="4">
    <location>
        <begin position="69"/>
        <end position="522"/>
    </location>
</feature>
<dbReference type="InterPro" id="IPR018391">
    <property type="entry name" value="PQQ_b-propeller_rpt"/>
</dbReference>
<dbReference type="SMART" id="SM00564">
    <property type="entry name" value="PQQ"/>
    <property type="match status" value="2"/>
</dbReference>
<keyword evidence="3" id="KW-0560">Oxidoreductase</keyword>
<dbReference type="AlphaFoldDB" id="A0A382DZZ2"/>
<dbReference type="GO" id="GO:0016491">
    <property type="term" value="F:oxidoreductase activity"/>
    <property type="evidence" value="ECO:0007669"/>
    <property type="project" value="UniProtKB-KW"/>
</dbReference>
<dbReference type="Pfam" id="PF01011">
    <property type="entry name" value="PQQ"/>
    <property type="match status" value="1"/>
</dbReference>
<evidence type="ECO:0000256" key="1">
    <source>
        <dbReference type="ARBA" id="ARBA00001931"/>
    </source>
</evidence>
<dbReference type="PANTHER" id="PTHR32303:SF4">
    <property type="entry name" value="QUINOPROTEIN GLUCOSE DEHYDROGENASE"/>
    <property type="match status" value="1"/>
</dbReference>
<evidence type="ECO:0000313" key="5">
    <source>
        <dbReference type="EMBL" id="SVB43157.1"/>
    </source>
</evidence>
<proteinExistence type="inferred from homology"/>
<sequence length="523" mass="57008">MSSPRQLDYILRRFLWEGVSIKLPARGRIDASYREPEGAHMPSLACIVSAIVVLLVSSTLAESGQVGEWHAYAGDKASTKYTALDQIDAESIGDLRVVWRQSTIPDETRNGNAMRAPAASQNTPLMARGRLYISTGLGMVAALDATTGEVVWVDLPQVSEGEEPRRRSATRGLGYWADGEDARILAVIGSELVALNADTGARIVEFGTSGAVDLIEGYDDPRVDRFRWRSAPLVVNDIVIVGSLIGDITSNTVAALKEMPPGDVRGFDVRTGEQRWIFHTIPREGEPGNETWLTALTEDRASWEYTGNTNMWASPSADEELGYVYLPLSTPTSDYYGGHRPGNNLFAESLVCLDAETGERVWHFQAVHHGLWDYDFPAAPTLVDISVDGRDIKAIAITSKQANTYVFDRVTGEPVWPIEERPVPQGEVPGEWYAATQPFPTKPPAYDQQGVSLDDLIDFTPELRAEAVAMLDDYVWGPFFTPPSLIDEGPGGTRGSLVVPGLVGGTDWNGAGVDPESGILYVP</sequence>
<feature type="non-terminal residue" evidence="5">
    <location>
        <position position="523"/>
    </location>
</feature>
<evidence type="ECO:0000259" key="4">
    <source>
        <dbReference type="Pfam" id="PF01011"/>
    </source>
</evidence>
<dbReference type="InterPro" id="IPR002372">
    <property type="entry name" value="PQQ_rpt_dom"/>
</dbReference>
<dbReference type="PANTHER" id="PTHR32303">
    <property type="entry name" value="QUINOPROTEIN ALCOHOL DEHYDROGENASE (CYTOCHROME C)"/>
    <property type="match status" value="1"/>
</dbReference>
<evidence type="ECO:0000256" key="2">
    <source>
        <dbReference type="ARBA" id="ARBA00008156"/>
    </source>
</evidence>
<gene>
    <name evidence="5" type="ORF">METZ01_LOCUS196011</name>
</gene>
<accession>A0A382DZZ2</accession>
<name>A0A382DZZ2_9ZZZZ</name>
<organism evidence="5">
    <name type="scientific">marine metagenome</name>
    <dbReference type="NCBI Taxonomy" id="408172"/>
    <lineage>
        <taxon>unclassified sequences</taxon>
        <taxon>metagenomes</taxon>
        <taxon>ecological metagenomes</taxon>
    </lineage>
</organism>
<dbReference type="InterPro" id="IPR011047">
    <property type="entry name" value="Quinoprotein_ADH-like_sf"/>
</dbReference>
<comment type="similarity">
    <text evidence="2">Belongs to the bacterial PQQ dehydrogenase family.</text>
</comment>
<evidence type="ECO:0000256" key="3">
    <source>
        <dbReference type="ARBA" id="ARBA00023002"/>
    </source>
</evidence>